<evidence type="ECO:0000313" key="2">
    <source>
        <dbReference type="EMBL" id="HJC51141.1"/>
    </source>
</evidence>
<feature type="domain" description="HTH rpiR-type" evidence="1">
    <location>
        <begin position="2"/>
        <end position="78"/>
    </location>
</feature>
<dbReference type="CDD" id="cd05013">
    <property type="entry name" value="SIS_RpiR"/>
    <property type="match status" value="1"/>
</dbReference>
<reference evidence="2" key="2">
    <citation type="submission" date="2021-04" db="EMBL/GenBank/DDBJ databases">
        <authorList>
            <person name="Gilroy R."/>
        </authorList>
    </citation>
    <scope>NUCLEOTIDE SEQUENCE</scope>
    <source>
        <strain evidence="2">ChiSjej3B21-8574</strain>
    </source>
</reference>
<proteinExistence type="predicted"/>
<dbReference type="Pfam" id="PF01418">
    <property type="entry name" value="HTH_6"/>
    <property type="match status" value="1"/>
</dbReference>
<evidence type="ECO:0000259" key="1">
    <source>
        <dbReference type="PROSITE" id="PS51071"/>
    </source>
</evidence>
<dbReference type="Proteomes" id="UP000823904">
    <property type="component" value="Unassembled WGS sequence"/>
</dbReference>
<dbReference type="GO" id="GO:1901135">
    <property type="term" value="P:carbohydrate derivative metabolic process"/>
    <property type="evidence" value="ECO:0007669"/>
    <property type="project" value="InterPro"/>
</dbReference>
<dbReference type="InterPro" id="IPR009057">
    <property type="entry name" value="Homeodomain-like_sf"/>
</dbReference>
<name>A0A9D2PI09_9FIRM</name>
<reference evidence="2" key="1">
    <citation type="journal article" date="2021" name="PeerJ">
        <title>Extensive microbial diversity within the chicken gut microbiome revealed by metagenomics and culture.</title>
        <authorList>
            <person name="Gilroy R."/>
            <person name="Ravi A."/>
            <person name="Getino M."/>
            <person name="Pursley I."/>
            <person name="Horton D.L."/>
            <person name="Alikhan N.F."/>
            <person name="Baker D."/>
            <person name="Gharbi K."/>
            <person name="Hall N."/>
            <person name="Watson M."/>
            <person name="Adriaenssens E.M."/>
            <person name="Foster-Nyarko E."/>
            <person name="Jarju S."/>
            <person name="Secka A."/>
            <person name="Antonio M."/>
            <person name="Oren A."/>
            <person name="Chaudhuri R.R."/>
            <person name="La Ragione R."/>
            <person name="Hildebrand F."/>
            <person name="Pallen M.J."/>
        </authorList>
    </citation>
    <scope>NUCLEOTIDE SEQUENCE</scope>
    <source>
        <strain evidence="2">ChiSjej3B21-8574</strain>
    </source>
</reference>
<dbReference type="AlphaFoldDB" id="A0A9D2PI09"/>
<dbReference type="InterPro" id="IPR035472">
    <property type="entry name" value="RpiR-like_SIS"/>
</dbReference>
<dbReference type="InterPro" id="IPR000281">
    <property type="entry name" value="HTH_RpiR"/>
</dbReference>
<dbReference type="EMBL" id="DWWD01000044">
    <property type="protein sequence ID" value="HJC51141.1"/>
    <property type="molecule type" value="Genomic_DNA"/>
</dbReference>
<dbReference type="PANTHER" id="PTHR30514:SF21">
    <property type="entry name" value="RPIR-FAMILY TRANSCRIPTIONAL REGULATOR"/>
    <property type="match status" value="1"/>
</dbReference>
<sequence>MKTKTFLNQIDSSMFSENEQLILDYFCKHQNNLPYLSLSDICRDLFLSNATIVRFCQKLGFEGFNELKFSLRNELNASSDFSNSWQMLQRRTAVLKDFMDNLDTAKIEIVCSEILTTKSLYIYGRNMSSLPAKYLYSMLNSMDIPCIYIDWIDFLQALSGTLPENTVLIIFTNYGEKTIYQPIVDRCHKRNVKIIWISSTDIDHSLIVPSDTYIWTQEQNLEHVHLRTKMTSFLFVQIIVEYLRSNVKEQEDLV</sequence>
<accession>A0A9D2PI09</accession>
<dbReference type="PANTHER" id="PTHR30514">
    <property type="entry name" value="GLUCOKINASE"/>
    <property type="match status" value="1"/>
</dbReference>
<dbReference type="SUPFAM" id="SSF46689">
    <property type="entry name" value="Homeodomain-like"/>
    <property type="match status" value="1"/>
</dbReference>
<dbReference type="GO" id="GO:0003700">
    <property type="term" value="F:DNA-binding transcription factor activity"/>
    <property type="evidence" value="ECO:0007669"/>
    <property type="project" value="InterPro"/>
</dbReference>
<gene>
    <name evidence="2" type="ORF">H9754_11360</name>
</gene>
<dbReference type="GO" id="GO:0097367">
    <property type="term" value="F:carbohydrate derivative binding"/>
    <property type="evidence" value="ECO:0007669"/>
    <property type="project" value="InterPro"/>
</dbReference>
<dbReference type="InterPro" id="IPR036388">
    <property type="entry name" value="WH-like_DNA-bd_sf"/>
</dbReference>
<dbReference type="SUPFAM" id="SSF53697">
    <property type="entry name" value="SIS domain"/>
    <property type="match status" value="1"/>
</dbReference>
<protein>
    <submittedName>
        <fullName evidence="2">MurR/RpiR family transcriptional regulator</fullName>
    </submittedName>
</protein>
<dbReference type="InterPro" id="IPR047640">
    <property type="entry name" value="RpiR-like"/>
</dbReference>
<dbReference type="PROSITE" id="PS51071">
    <property type="entry name" value="HTH_RPIR"/>
    <property type="match status" value="1"/>
</dbReference>
<dbReference type="InterPro" id="IPR046348">
    <property type="entry name" value="SIS_dom_sf"/>
</dbReference>
<comment type="caution">
    <text evidence="2">The sequence shown here is derived from an EMBL/GenBank/DDBJ whole genome shotgun (WGS) entry which is preliminary data.</text>
</comment>
<organism evidence="2 3">
    <name type="scientific">Candidatus Anaerostipes avistercoris</name>
    <dbReference type="NCBI Taxonomy" id="2838462"/>
    <lineage>
        <taxon>Bacteria</taxon>
        <taxon>Bacillati</taxon>
        <taxon>Bacillota</taxon>
        <taxon>Clostridia</taxon>
        <taxon>Lachnospirales</taxon>
        <taxon>Lachnospiraceae</taxon>
        <taxon>Anaerostipes</taxon>
    </lineage>
</organism>
<dbReference type="Gene3D" id="3.40.50.10490">
    <property type="entry name" value="Glucose-6-phosphate isomerase like protein, domain 1"/>
    <property type="match status" value="1"/>
</dbReference>
<dbReference type="GO" id="GO:0003677">
    <property type="term" value="F:DNA binding"/>
    <property type="evidence" value="ECO:0007669"/>
    <property type="project" value="InterPro"/>
</dbReference>
<evidence type="ECO:0000313" key="3">
    <source>
        <dbReference type="Proteomes" id="UP000823904"/>
    </source>
</evidence>
<dbReference type="Gene3D" id="1.10.10.10">
    <property type="entry name" value="Winged helix-like DNA-binding domain superfamily/Winged helix DNA-binding domain"/>
    <property type="match status" value="1"/>
</dbReference>